<dbReference type="InterPro" id="IPR025194">
    <property type="entry name" value="RodZ-like_C"/>
</dbReference>
<keyword evidence="2" id="KW-1133">Transmembrane helix</keyword>
<feature type="compositionally biased region" description="Low complexity" evidence="1">
    <location>
        <begin position="166"/>
        <end position="182"/>
    </location>
</feature>
<dbReference type="EMBL" id="JANIDX010000002">
    <property type="protein sequence ID" value="MCX5619320.1"/>
    <property type="molecule type" value="Genomic_DNA"/>
</dbReference>
<sequence>MTEANKRHDMAGQASVTLGARLRKRRVELGWSLEQVESYLKMRHATLQAIESERYADLPDKVYAFGFIKSYAHFLGLDVANVMEQAERELASLVPKRHTMQLDLPGPQEGRSAGLWLLLGVGLIVIAGGYVGWYHFYSHGELGSSILPAHMTSEANAPQAVEKKAVATVTSTSETQSQQLATVSPPVGATSPQEGAQKVDESAKDTPDIPPAPEALPSSTEGSSSFDKEGQAIANGPVTSVQTTSPTQGPAEQKPVDVPSTAAQPVAATPAQKPVVQPFQPAQSVEDAVSIVAREDSWVQVSDSTGKVLFAKVLKPGETWQGTAGASYRITCGNAGGVVFQTGNVVSAPLGQRGRVVRNLTVDAIAITQGHYGYGSPLTGASPAAAAH</sequence>
<dbReference type="Proteomes" id="UP001165575">
    <property type="component" value="Unassembled WGS sequence"/>
</dbReference>
<dbReference type="InterPro" id="IPR010982">
    <property type="entry name" value="Lambda_DNA-bd_dom_sf"/>
</dbReference>
<feature type="region of interest" description="Disordered" evidence="1">
    <location>
        <begin position="166"/>
        <end position="272"/>
    </location>
</feature>
<dbReference type="PROSITE" id="PS50943">
    <property type="entry name" value="HTH_CROC1"/>
    <property type="match status" value="1"/>
</dbReference>
<dbReference type="PANTHER" id="PTHR34475:SF1">
    <property type="entry name" value="CYTOSKELETON PROTEIN RODZ"/>
    <property type="match status" value="1"/>
</dbReference>
<dbReference type="RefSeq" id="WP_266137441.1">
    <property type="nucleotide sequence ID" value="NZ_JANIDX010000002.1"/>
</dbReference>
<dbReference type="SUPFAM" id="SSF47413">
    <property type="entry name" value="lambda repressor-like DNA-binding domains"/>
    <property type="match status" value="1"/>
</dbReference>
<evidence type="ECO:0000313" key="5">
    <source>
        <dbReference type="Proteomes" id="UP001165575"/>
    </source>
</evidence>
<dbReference type="Gene3D" id="1.10.260.40">
    <property type="entry name" value="lambda repressor-like DNA-binding domains"/>
    <property type="match status" value="1"/>
</dbReference>
<comment type="caution">
    <text evidence="4">The sequence shown here is derived from an EMBL/GenBank/DDBJ whole genome shotgun (WGS) entry which is preliminary data.</text>
</comment>
<dbReference type="CDD" id="cd00093">
    <property type="entry name" value="HTH_XRE"/>
    <property type="match status" value="1"/>
</dbReference>
<evidence type="ECO:0000313" key="4">
    <source>
        <dbReference type="EMBL" id="MCX5619320.1"/>
    </source>
</evidence>
<feature type="compositionally biased region" description="Low complexity" evidence="1">
    <location>
        <begin position="258"/>
        <end position="272"/>
    </location>
</feature>
<reference evidence="4 5" key="1">
    <citation type="submission" date="2022-07" db="EMBL/GenBank/DDBJ databases">
        <title>Bombella genomes.</title>
        <authorList>
            <person name="Harer L."/>
            <person name="Styblova S."/>
            <person name="Ehrmann M."/>
        </authorList>
    </citation>
    <scope>NUCLEOTIDE SEQUENCE [LARGE SCALE GENOMIC DNA]</scope>
    <source>
        <strain evidence="4 5">TMW 2.2556</strain>
    </source>
</reference>
<evidence type="ECO:0000259" key="3">
    <source>
        <dbReference type="PROSITE" id="PS50943"/>
    </source>
</evidence>
<keyword evidence="2" id="KW-0812">Transmembrane</keyword>
<keyword evidence="5" id="KW-1185">Reference proteome</keyword>
<protein>
    <submittedName>
        <fullName evidence="4">DUF4115 domain-containing protein</fullName>
    </submittedName>
</protein>
<gene>
    <name evidence="4" type="ORF">NQF89_02615</name>
</gene>
<dbReference type="Pfam" id="PF13413">
    <property type="entry name" value="HTH_25"/>
    <property type="match status" value="1"/>
</dbReference>
<accession>A0ABT3WMD0</accession>
<name>A0ABT3WMD0_9PROT</name>
<evidence type="ECO:0000256" key="2">
    <source>
        <dbReference type="SAM" id="Phobius"/>
    </source>
</evidence>
<organism evidence="4 5">
    <name type="scientific">Bombella pollinis</name>
    <dbReference type="NCBI Taxonomy" id="2967337"/>
    <lineage>
        <taxon>Bacteria</taxon>
        <taxon>Pseudomonadati</taxon>
        <taxon>Pseudomonadota</taxon>
        <taxon>Alphaproteobacteria</taxon>
        <taxon>Acetobacterales</taxon>
        <taxon>Acetobacteraceae</taxon>
        <taxon>Bombella</taxon>
    </lineage>
</organism>
<dbReference type="Pfam" id="PF13464">
    <property type="entry name" value="RodZ_C"/>
    <property type="match status" value="1"/>
</dbReference>
<keyword evidence="2" id="KW-0472">Membrane</keyword>
<feature type="compositionally biased region" description="Basic and acidic residues" evidence="1">
    <location>
        <begin position="197"/>
        <end position="207"/>
    </location>
</feature>
<proteinExistence type="predicted"/>
<dbReference type="InterPro" id="IPR050400">
    <property type="entry name" value="Bact_Cytoskel_RodZ"/>
</dbReference>
<dbReference type="InterPro" id="IPR001387">
    <property type="entry name" value="Cro/C1-type_HTH"/>
</dbReference>
<feature type="domain" description="HTH cro/C1-type" evidence="3">
    <location>
        <begin position="22"/>
        <end position="82"/>
    </location>
</feature>
<feature type="transmembrane region" description="Helical" evidence="2">
    <location>
        <begin position="115"/>
        <end position="136"/>
    </location>
</feature>
<evidence type="ECO:0000256" key="1">
    <source>
        <dbReference type="SAM" id="MobiDB-lite"/>
    </source>
</evidence>
<dbReference type="PANTHER" id="PTHR34475">
    <property type="match status" value="1"/>
</dbReference>
<feature type="compositionally biased region" description="Polar residues" evidence="1">
    <location>
        <begin position="237"/>
        <end position="250"/>
    </location>
</feature>
<dbReference type="SMART" id="SM00530">
    <property type="entry name" value="HTH_XRE"/>
    <property type="match status" value="1"/>
</dbReference>